<feature type="domain" description="TonB C-terminal" evidence="7">
    <location>
        <begin position="183"/>
        <end position="274"/>
    </location>
</feature>
<dbReference type="PROSITE" id="PS52015">
    <property type="entry name" value="TONB_CTD"/>
    <property type="match status" value="1"/>
</dbReference>
<sequence length="274" mass="27810">MFAHVVRPGVWQLEVHRIPYVIGAAAFQALLGVALVAASAWLAADVARAPLVEVRLVRAAPPRPPPPPPPPPPKRAGGGAPRAQVASKPVPRKPPAPTAIFQPREIAPVLVTATAPGAADGAEAGGGEAEGEEGGVEGGVVGGVVGGVIGGVVGGVLPGASALPRGAAEEIEEAPQYATGGFRRPAEARPGCVRELVRLPPELAGFVSGLISVRFAVARDGSVGLVELLTPGGDPRVEQAIRRAVLACRFVPGADAQGRPVRLWVVMPVRFTSG</sequence>
<proteinExistence type="predicted"/>
<comment type="subcellular location">
    <subcellularLocation>
        <location evidence="1">Membrane</location>
        <topology evidence="1">Single-pass membrane protein</topology>
    </subcellularLocation>
</comment>
<dbReference type="InterPro" id="IPR006260">
    <property type="entry name" value="TonB/TolA_C"/>
</dbReference>
<evidence type="ECO:0000256" key="2">
    <source>
        <dbReference type="ARBA" id="ARBA00022692"/>
    </source>
</evidence>
<evidence type="ECO:0000256" key="5">
    <source>
        <dbReference type="SAM" id="MobiDB-lite"/>
    </source>
</evidence>
<organism evidence="8 9">
    <name type="scientific">Anaeromyxobacter paludicola</name>
    <dbReference type="NCBI Taxonomy" id="2918171"/>
    <lineage>
        <taxon>Bacteria</taxon>
        <taxon>Pseudomonadati</taxon>
        <taxon>Myxococcota</taxon>
        <taxon>Myxococcia</taxon>
        <taxon>Myxococcales</taxon>
        <taxon>Cystobacterineae</taxon>
        <taxon>Anaeromyxobacteraceae</taxon>
        <taxon>Anaeromyxobacter</taxon>
    </lineage>
</organism>
<evidence type="ECO:0000256" key="6">
    <source>
        <dbReference type="SAM" id="Phobius"/>
    </source>
</evidence>
<accession>A0ABN6NDW5</accession>
<evidence type="ECO:0000256" key="1">
    <source>
        <dbReference type="ARBA" id="ARBA00004167"/>
    </source>
</evidence>
<keyword evidence="4 6" id="KW-0472">Membrane</keyword>
<dbReference type="EMBL" id="AP025592">
    <property type="protein sequence ID" value="BDG10696.1"/>
    <property type="molecule type" value="Genomic_DNA"/>
</dbReference>
<keyword evidence="9" id="KW-1185">Reference proteome</keyword>
<keyword evidence="2 6" id="KW-0812">Transmembrane</keyword>
<dbReference type="NCBIfam" id="TIGR01352">
    <property type="entry name" value="tonB_Cterm"/>
    <property type="match status" value="1"/>
</dbReference>
<protein>
    <recommendedName>
        <fullName evidence="7">TonB C-terminal domain-containing protein</fullName>
    </recommendedName>
</protein>
<dbReference type="RefSeq" id="WP_248343196.1">
    <property type="nucleotide sequence ID" value="NZ_AP025592.1"/>
</dbReference>
<evidence type="ECO:0000313" key="8">
    <source>
        <dbReference type="EMBL" id="BDG10696.1"/>
    </source>
</evidence>
<evidence type="ECO:0000256" key="3">
    <source>
        <dbReference type="ARBA" id="ARBA00022989"/>
    </source>
</evidence>
<feature type="region of interest" description="Disordered" evidence="5">
    <location>
        <begin position="59"/>
        <end position="99"/>
    </location>
</feature>
<keyword evidence="3 6" id="KW-1133">Transmembrane helix</keyword>
<dbReference type="SUPFAM" id="SSF74653">
    <property type="entry name" value="TolA/TonB C-terminal domain"/>
    <property type="match status" value="1"/>
</dbReference>
<dbReference type="Gene3D" id="3.30.1150.10">
    <property type="match status" value="1"/>
</dbReference>
<gene>
    <name evidence="8" type="ORF">AMPC_38090</name>
</gene>
<evidence type="ECO:0000256" key="4">
    <source>
        <dbReference type="ARBA" id="ARBA00023136"/>
    </source>
</evidence>
<feature type="compositionally biased region" description="Pro residues" evidence="5">
    <location>
        <begin position="61"/>
        <end position="74"/>
    </location>
</feature>
<dbReference type="Proteomes" id="UP001162734">
    <property type="component" value="Chromosome"/>
</dbReference>
<name>A0ABN6NDW5_9BACT</name>
<dbReference type="InterPro" id="IPR037682">
    <property type="entry name" value="TonB_C"/>
</dbReference>
<feature type="transmembrane region" description="Helical" evidence="6">
    <location>
        <begin position="20"/>
        <end position="43"/>
    </location>
</feature>
<evidence type="ECO:0000313" key="9">
    <source>
        <dbReference type="Proteomes" id="UP001162734"/>
    </source>
</evidence>
<evidence type="ECO:0000259" key="7">
    <source>
        <dbReference type="PROSITE" id="PS52015"/>
    </source>
</evidence>
<reference evidence="9" key="1">
    <citation type="journal article" date="2022" name="Int. J. Syst. Evol. Microbiol.">
        <title>Anaeromyxobacter oryzae sp. nov., Anaeromyxobacter diazotrophicus sp. nov. and Anaeromyxobacter paludicola sp. nov., isolated from paddy soils.</title>
        <authorList>
            <person name="Itoh H."/>
            <person name="Xu Z."/>
            <person name="Mise K."/>
            <person name="Masuda Y."/>
            <person name="Ushijima N."/>
            <person name="Hayakawa C."/>
            <person name="Shiratori Y."/>
            <person name="Senoo K."/>
        </authorList>
    </citation>
    <scope>NUCLEOTIDE SEQUENCE [LARGE SCALE GENOMIC DNA]</scope>
    <source>
        <strain evidence="9">Red630</strain>
    </source>
</reference>